<proteinExistence type="predicted"/>
<comment type="caution">
    <text evidence="1">The sequence shown here is derived from an EMBL/GenBank/DDBJ whole genome shotgun (WGS) entry which is preliminary data.</text>
</comment>
<reference evidence="1 2" key="1">
    <citation type="submission" date="2023-09" db="EMBL/GenBank/DDBJ databases">
        <title>Genomes of two closely related lineages of the louse Polyplax serrata with different host specificities.</title>
        <authorList>
            <person name="Martinu J."/>
            <person name="Tarabai H."/>
            <person name="Stefka J."/>
            <person name="Hypsa V."/>
        </authorList>
    </citation>
    <scope>NUCLEOTIDE SEQUENCE [LARGE SCALE GENOMIC DNA]</scope>
    <source>
        <strain evidence="1">98ZLc_SE</strain>
    </source>
</reference>
<protein>
    <submittedName>
        <fullName evidence="1">Uncharacterized protein</fullName>
    </submittedName>
</protein>
<dbReference type="Proteomes" id="UP001359485">
    <property type="component" value="Unassembled WGS sequence"/>
</dbReference>
<organism evidence="1 2">
    <name type="scientific">Polyplax serrata</name>
    <name type="common">Common mouse louse</name>
    <dbReference type="NCBI Taxonomy" id="468196"/>
    <lineage>
        <taxon>Eukaryota</taxon>
        <taxon>Metazoa</taxon>
        <taxon>Ecdysozoa</taxon>
        <taxon>Arthropoda</taxon>
        <taxon>Hexapoda</taxon>
        <taxon>Insecta</taxon>
        <taxon>Pterygota</taxon>
        <taxon>Neoptera</taxon>
        <taxon>Paraneoptera</taxon>
        <taxon>Psocodea</taxon>
        <taxon>Troctomorpha</taxon>
        <taxon>Phthiraptera</taxon>
        <taxon>Anoplura</taxon>
        <taxon>Polyplacidae</taxon>
        <taxon>Polyplax</taxon>
    </lineage>
</organism>
<evidence type="ECO:0000313" key="2">
    <source>
        <dbReference type="Proteomes" id="UP001359485"/>
    </source>
</evidence>
<gene>
    <name evidence="1" type="ORF">RUM44_003928</name>
</gene>
<keyword evidence="2" id="KW-1185">Reference proteome</keyword>
<name>A0ABR1B1D5_POLSC</name>
<sequence>MDDDDDDDDVDEEASHGPWDIDMCHVRRHIRANSLNTKPHTQKKRSCSNMHFDWHVRNLFFKSSSLKKKFVFQKEIECNLPWNIMSVRGHTNTSSSKCYFGYDGTHNPPGGKCAFNSTSTTQIPSLVKR</sequence>
<accession>A0ABR1B1D5</accession>
<evidence type="ECO:0000313" key="1">
    <source>
        <dbReference type="EMBL" id="KAK6633326.1"/>
    </source>
</evidence>
<dbReference type="EMBL" id="JAWJWF010000004">
    <property type="protein sequence ID" value="KAK6633326.1"/>
    <property type="molecule type" value="Genomic_DNA"/>
</dbReference>